<keyword evidence="3" id="KW-1185">Reference proteome</keyword>
<dbReference type="RefSeq" id="WP_145417074.1">
    <property type="nucleotide sequence ID" value="NZ_CP036526.1"/>
</dbReference>
<protein>
    <submittedName>
        <fullName evidence="2">Uncharacterized protein</fullName>
    </submittedName>
</protein>
<organism evidence="2 3">
    <name type="scientific">Stieleria marina</name>
    <dbReference type="NCBI Taxonomy" id="1930275"/>
    <lineage>
        <taxon>Bacteria</taxon>
        <taxon>Pseudomonadati</taxon>
        <taxon>Planctomycetota</taxon>
        <taxon>Planctomycetia</taxon>
        <taxon>Pirellulales</taxon>
        <taxon>Pirellulaceae</taxon>
        <taxon>Stieleria</taxon>
    </lineage>
</organism>
<accession>A0A517NQW9</accession>
<keyword evidence="1" id="KW-0472">Membrane</keyword>
<proteinExistence type="predicted"/>
<dbReference type="AlphaFoldDB" id="A0A517NQW9"/>
<feature type="transmembrane region" description="Helical" evidence="1">
    <location>
        <begin position="79"/>
        <end position="100"/>
    </location>
</feature>
<name>A0A517NQW9_9BACT</name>
<evidence type="ECO:0000256" key="1">
    <source>
        <dbReference type="SAM" id="Phobius"/>
    </source>
</evidence>
<feature type="transmembrane region" description="Helical" evidence="1">
    <location>
        <begin position="49"/>
        <end position="73"/>
    </location>
</feature>
<keyword evidence="1" id="KW-0812">Transmembrane</keyword>
<evidence type="ECO:0000313" key="3">
    <source>
        <dbReference type="Proteomes" id="UP000319817"/>
    </source>
</evidence>
<reference evidence="2 3" key="1">
    <citation type="submission" date="2019-02" db="EMBL/GenBank/DDBJ databases">
        <title>Deep-cultivation of Planctomycetes and their phenomic and genomic characterization uncovers novel biology.</title>
        <authorList>
            <person name="Wiegand S."/>
            <person name="Jogler M."/>
            <person name="Boedeker C."/>
            <person name="Pinto D."/>
            <person name="Vollmers J."/>
            <person name="Rivas-Marin E."/>
            <person name="Kohn T."/>
            <person name="Peeters S.H."/>
            <person name="Heuer A."/>
            <person name="Rast P."/>
            <person name="Oberbeckmann S."/>
            <person name="Bunk B."/>
            <person name="Jeske O."/>
            <person name="Meyerdierks A."/>
            <person name="Storesund J.E."/>
            <person name="Kallscheuer N."/>
            <person name="Luecker S."/>
            <person name="Lage O.M."/>
            <person name="Pohl T."/>
            <person name="Merkel B.J."/>
            <person name="Hornburger P."/>
            <person name="Mueller R.-W."/>
            <person name="Bruemmer F."/>
            <person name="Labrenz M."/>
            <person name="Spormann A.M."/>
            <person name="Op den Camp H."/>
            <person name="Overmann J."/>
            <person name="Amann R."/>
            <person name="Jetten M.S.M."/>
            <person name="Mascher T."/>
            <person name="Medema M.H."/>
            <person name="Devos D.P."/>
            <person name="Kaster A.-K."/>
            <person name="Ovreas L."/>
            <person name="Rohde M."/>
            <person name="Galperin M.Y."/>
            <person name="Jogler C."/>
        </authorList>
    </citation>
    <scope>NUCLEOTIDE SEQUENCE [LARGE SCALE GENOMIC DNA]</scope>
    <source>
        <strain evidence="2 3">K23_9</strain>
    </source>
</reference>
<keyword evidence="1" id="KW-1133">Transmembrane helix</keyword>
<sequence>MPNHSPAQPSDFNPYQTTLTNADPKDQFGDLSFVMLTIEKLATWQKITASAMTLFTVLMGFYFVAMLGIGGGIGVMEILAMMVTIAIYFLTLCLPTFLLWKACFATTRYARTGTLEDQTQFAAAQLRFWRSIALVAAISIAFILFSFVMTMIAFNSNF</sequence>
<dbReference type="Proteomes" id="UP000319817">
    <property type="component" value="Chromosome"/>
</dbReference>
<evidence type="ECO:0000313" key="2">
    <source>
        <dbReference type="EMBL" id="QDT09521.1"/>
    </source>
</evidence>
<feature type="transmembrane region" description="Helical" evidence="1">
    <location>
        <begin position="132"/>
        <end position="154"/>
    </location>
</feature>
<dbReference type="EMBL" id="CP036526">
    <property type="protein sequence ID" value="QDT09521.1"/>
    <property type="molecule type" value="Genomic_DNA"/>
</dbReference>
<gene>
    <name evidence="2" type="ORF">K239x_14670</name>
</gene>